<sequence>MAVYMDEEDVWKCPQHPSRRRRTGICHVCLRERLSSLCPDCANVRPCACYAASSTSSSSGCSSSSSASFSRYSSAAGVGSVGRVSSLIDNEPAFRRSRSLALPFLRSKPPPPSSSATADAAGKLSSRSSTAAAAFWSLFGRSRSSRYEAEPHRAVVLLEEEAGAGKSAGEEERKRMMRKSRSVAVTSGARGSDVSRPSWSSSSSSSKGKAWYFPSPIKAFRQSISKGIMVQERSPLYRG</sequence>
<feature type="region of interest" description="Disordered" evidence="1">
    <location>
        <begin position="164"/>
        <end position="209"/>
    </location>
</feature>
<dbReference type="PANTHER" id="PTHR34197:SF2">
    <property type="entry name" value="OS04G0591300 PROTEIN"/>
    <property type="match status" value="1"/>
</dbReference>
<keyword evidence="3" id="KW-1185">Reference proteome</keyword>
<dbReference type="EMBL" id="JAKUCV010001070">
    <property type="protein sequence ID" value="KAJ4847824.1"/>
    <property type="molecule type" value="Genomic_DNA"/>
</dbReference>
<comment type="caution">
    <text evidence="2">The sequence shown here is derived from an EMBL/GenBank/DDBJ whole genome shotgun (WGS) entry which is preliminary data.</text>
</comment>
<proteinExistence type="predicted"/>
<reference evidence="2" key="1">
    <citation type="submission" date="2022-02" db="EMBL/GenBank/DDBJ databases">
        <authorList>
            <person name="Henning P.M."/>
            <person name="McCubbin A.G."/>
            <person name="Shore J.S."/>
        </authorList>
    </citation>
    <scope>NUCLEOTIDE SEQUENCE</scope>
    <source>
        <strain evidence="2">F60SS</strain>
        <tissue evidence="2">Leaves</tissue>
    </source>
</reference>
<dbReference type="AlphaFoldDB" id="A0A9Q0GFX2"/>
<feature type="region of interest" description="Disordered" evidence="1">
    <location>
        <begin position="103"/>
        <end position="123"/>
    </location>
</feature>
<evidence type="ECO:0000313" key="2">
    <source>
        <dbReference type="EMBL" id="KAJ4847824.1"/>
    </source>
</evidence>
<dbReference type="OrthoDB" id="691764at2759"/>
<name>A0A9Q0GFX2_9ROSI</name>
<reference evidence="2" key="2">
    <citation type="journal article" date="2023" name="Plants (Basel)">
        <title>Annotation of the Turnera subulata (Passifloraceae) Draft Genome Reveals the S-Locus Evolved after the Divergence of Turneroideae from Passifloroideae in a Stepwise Manner.</title>
        <authorList>
            <person name="Henning P.M."/>
            <person name="Roalson E.H."/>
            <person name="Mir W."/>
            <person name="McCubbin A.G."/>
            <person name="Shore J.S."/>
        </authorList>
    </citation>
    <scope>NUCLEOTIDE SEQUENCE</scope>
    <source>
        <strain evidence="2">F60SS</strain>
    </source>
</reference>
<dbReference type="PANTHER" id="PTHR34197">
    <property type="entry name" value="OS04G0591300 PROTEIN"/>
    <property type="match status" value="1"/>
</dbReference>
<dbReference type="Proteomes" id="UP001141552">
    <property type="component" value="Unassembled WGS sequence"/>
</dbReference>
<evidence type="ECO:0000313" key="3">
    <source>
        <dbReference type="Proteomes" id="UP001141552"/>
    </source>
</evidence>
<evidence type="ECO:0000256" key="1">
    <source>
        <dbReference type="SAM" id="MobiDB-lite"/>
    </source>
</evidence>
<gene>
    <name evidence="2" type="ORF">Tsubulata_011778</name>
</gene>
<dbReference type="Pfam" id="PF05340">
    <property type="entry name" value="DUF740"/>
    <property type="match status" value="1"/>
</dbReference>
<protein>
    <submittedName>
        <fullName evidence="2">Uncharacterized protein</fullName>
    </submittedName>
</protein>
<organism evidence="2 3">
    <name type="scientific">Turnera subulata</name>
    <dbReference type="NCBI Taxonomy" id="218843"/>
    <lineage>
        <taxon>Eukaryota</taxon>
        <taxon>Viridiplantae</taxon>
        <taxon>Streptophyta</taxon>
        <taxon>Embryophyta</taxon>
        <taxon>Tracheophyta</taxon>
        <taxon>Spermatophyta</taxon>
        <taxon>Magnoliopsida</taxon>
        <taxon>eudicotyledons</taxon>
        <taxon>Gunneridae</taxon>
        <taxon>Pentapetalae</taxon>
        <taxon>rosids</taxon>
        <taxon>fabids</taxon>
        <taxon>Malpighiales</taxon>
        <taxon>Passifloraceae</taxon>
        <taxon>Turnera</taxon>
    </lineage>
</organism>
<feature type="compositionally biased region" description="Low complexity" evidence="1">
    <location>
        <begin position="192"/>
        <end position="206"/>
    </location>
</feature>
<dbReference type="InterPro" id="IPR008004">
    <property type="entry name" value="OCTOPUS-like"/>
</dbReference>
<accession>A0A9Q0GFX2</accession>